<organism evidence="1 2">
    <name type="scientific">Cichorium intybus</name>
    <name type="common">Chicory</name>
    <dbReference type="NCBI Taxonomy" id="13427"/>
    <lineage>
        <taxon>Eukaryota</taxon>
        <taxon>Viridiplantae</taxon>
        <taxon>Streptophyta</taxon>
        <taxon>Embryophyta</taxon>
        <taxon>Tracheophyta</taxon>
        <taxon>Spermatophyta</taxon>
        <taxon>Magnoliopsida</taxon>
        <taxon>eudicotyledons</taxon>
        <taxon>Gunneridae</taxon>
        <taxon>Pentapetalae</taxon>
        <taxon>asterids</taxon>
        <taxon>campanulids</taxon>
        <taxon>Asterales</taxon>
        <taxon>Asteraceae</taxon>
        <taxon>Cichorioideae</taxon>
        <taxon>Cichorieae</taxon>
        <taxon>Cichoriinae</taxon>
        <taxon>Cichorium</taxon>
    </lineage>
</organism>
<sequence>MDECFVPIMDERSGVNVIHDVVYNCGSNFRRLDYSGFFTAILERGDELISAASISIHGHRLPEMAFVGIRQLYKRQGMCRRLLDAIESALGCVGVRELVIPAIPELYKTWTNVLKNKKANNEVHEHNCVPCFRKQNSPMGVCEETQIDELKMKIGGFEMHKTSGIAEEEHKISGIDLHFSFFKTLTLKNYQLHHPTFIFFKALYL</sequence>
<keyword evidence="2" id="KW-1185">Reference proteome</keyword>
<proteinExistence type="predicted"/>
<reference evidence="2" key="1">
    <citation type="journal article" date="2022" name="Mol. Ecol. Resour.">
        <title>The genomes of chicory, endive, great burdock and yacon provide insights into Asteraceae palaeo-polyploidization history and plant inulin production.</title>
        <authorList>
            <person name="Fan W."/>
            <person name="Wang S."/>
            <person name="Wang H."/>
            <person name="Wang A."/>
            <person name="Jiang F."/>
            <person name="Liu H."/>
            <person name="Zhao H."/>
            <person name="Xu D."/>
            <person name="Zhang Y."/>
        </authorList>
    </citation>
    <scope>NUCLEOTIDE SEQUENCE [LARGE SCALE GENOMIC DNA]</scope>
    <source>
        <strain evidence="2">cv. Punajuju</strain>
    </source>
</reference>
<gene>
    <name evidence="1" type="ORF">L2E82_31960</name>
</gene>
<dbReference type="Proteomes" id="UP001055811">
    <property type="component" value="Linkage Group LG06"/>
</dbReference>
<comment type="caution">
    <text evidence="1">The sequence shown here is derived from an EMBL/GenBank/DDBJ whole genome shotgun (WGS) entry which is preliminary data.</text>
</comment>
<protein>
    <submittedName>
        <fullName evidence="1">Uncharacterized protein</fullName>
    </submittedName>
</protein>
<evidence type="ECO:0000313" key="1">
    <source>
        <dbReference type="EMBL" id="KAI3720961.1"/>
    </source>
</evidence>
<dbReference type="EMBL" id="CM042014">
    <property type="protein sequence ID" value="KAI3720961.1"/>
    <property type="molecule type" value="Genomic_DNA"/>
</dbReference>
<evidence type="ECO:0000313" key="2">
    <source>
        <dbReference type="Proteomes" id="UP001055811"/>
    </source>
</evidence>
<reference evidence="1 2" key="2">
    <citation type="journal article" date="2022" name="Mol. Ecol. Resour.">
        <title>The genomes of chicory, endive, great burdock and yacon provide insights into Asteraceae paleo-polyploidization history and plant inulin production.</title>
        <authorList>
            <person name="Fan W."/>
            <person name="Wang S."/>
            <person name="Wang H."/>
            <person name="Wang A."/>
            <person name="Jiang F."/>
            <person name="Liu H."/>
            <person name="Zhao H."/>
            <person name="Xu D."/>
            <person name="Zhang Y."/>
        </authorList>
    </citation>
    <scope>NUCLEOTIDE SEQUENCE [LARGE SCALE GENOMIC DNA]</scope>
    <source>
        <strain evidence="2">cv. Punajuju</strain>
        <tissue evidence="1">Leaves</tissue>
    </source>
</reference>
<name>A0ACB9BGP2_CICIN</name>
<accession>A0ACB9BGP2</accession>